<dbReference type="SUPFAM" id="SSF81296">
    <property type="entry name" value="E set domains"/>
    <property type="match status" value="1"/>
</dbReference>
<reference evidence="4" key="2">
    <citation type="submission" date="2021-04" db="EMBL/GenBank/DDBJ databases">
        <authorList>
            <person name="Gilroy R."/>
        </authorList>
    </citation>
    <scope>NUCLEOTIDE SEQUENCE</scope>
    <source>
        <strain evidence="4">378</strain>
    </source>
</reference>
<comment type="caution">
    <text evidence="4">The sequence shown here is derived from an EMBL/GenBank/DDBJ whole genome shotgun (WGS) entry which is preliminary data.</text>
</comment>
<accession>A0A948THL8</accession>
<reference evidence="4" key="1">
    <citation type="journal article" date="2021" name="PeerJ">
        <title>Extensive microbial diversity within the chicken gut microbiome revealed by metagenomics and culture.</title>
        <authorList>
            <person name="Gilroy R."/>
            <person name="Ravi A."/>
            <person name="Getino M."/>
            <person name="Pursley I."/>
            <person name="Horton D.L."/>
            <person name="Alikhan N.F."/>
            <person name="Baker D."/>
            <person name="Gharbi K."/>
            <person name="Hall N."/>
            <person name="Watson M."/>
            <person name="Adriaenssens E.M."/>
            <person name="Foster-Nyarko E."/>
            <person name="Jarju S."/>
            <person name="Secka A."/>
            <person name="Antonio M."/>
            <person name="Oren A."/>
            <person name="Chaudhuri R.R."/>
            <person name="La Ragione R."/>
            <person name="Hildebrand F."/>
            <person name="Pallen M.J."/>
        </authorList>
    </citation>
    <scope>NUCLEOTIDE SEQUENCE</scope>
    <source>
        <strain evidence="4">378</strain>
    </source>
</reference>
<organism evidence="4 5">
    <name type="scientific">Candidatus Anaerobiospirillum pullicola</name>
    <dbReference type="NCBI Taxonomy" id="2838451"/>
    <lineage>
        <taxon>Bacteria</taxon>
        <taxon>Pseudomonadati</taxon>
        <taxon>Pseudomonadota</taxon>
        <taxon>Gammaproteobacteria</taxon>
        <taxon>Aeromonadales</taxon>
        <taxon>Succinivibrionaceae</taxon>
        <taxon>Anaerobiospirillum</taxon>
    </lineage>
</organism>
<protein>
    <submittedName>
        <fullName evidence="4">Isoamylase</fullName>
    </submittedName>
</protein>
<keyword evidence="2" id="KW-0326">Glycosidase</keyword>
<dbReference type="InterPro" id="IPR017853">
    <property type="entry name" value="GH"/>
</dbReference>
<dbReference type="InterPro" id="IPR044505">
    <property type="entry name" value="GlgX_Isoamylase_N_E_set"/>
</dbReference>
<proteinExistence type="inferred from homology"/>
<dbReference type="PANTHER" id="PTHR43002">
    <property type="entry name" value="GLYCOGEN DEBRANCHING ENZYME"/>
    <property type="match status" value="1"/>
</dbReference>
<evidence type="ECO:0000256" key="2">
    <source>
        <dbReference type="ARBA" id="ARBA00023295"/>
    </source>
</evidence>
<dbReference type="Gene3D" id="2.60.40.1180">
    <property type="entry name" value="Golgi alpha-mannosidase II"/>
    <property type="match status" value="1"/>
</dbReference>
<dbReference type="Gene3D" id="2.60.40.10">
    <property type="entry name" value="Immunoglobulins"/>
    <property type="match status" value="1"/>
</dbReference>
<dbReference type="Pfam" id="PF00128">
    <property type="entry name" value="Alpha-amylase"/>
    <property type="match status" value="1"/>
</dbReference>
<feature type="domain" description="Glycosyl hydrolase family 13 catalytic" evidence="3">
    <location>
        <begin position="185"/>
        <end position="591"/>
    </location>
</feature>
<keyword evidence="2" id="KW-0378">Hydrolase</keyword>
<dbReference type="Proteomes" id="UP000733611">
    <property type="component" value="Unassembled WGS sequence"/>
</dbReference>
<evidence type="ECO:0000313" key="5">
    <source>
        <dbReference type="Proteomes" id="UP000733611"/>
    </source>
</evidence>
<gene>
    <name evidence="4" type="ORF">H9847_10045</name>
</gene>
<dbReference type="SMART" id="SM00642">
    <property type="entry name" value="Aamy"/>
    <property type="match status" value="1"/>
</dbReference>
<evidence type="ECO:0000259" key="3">
    <source>
        <dbReference type="SMART" id="SM00642"/>
    </source>
</evidence>
<dbReference type="Pfam" id="PF02922">
    <property type="entry name" value="CBM_48"/>
    <property type="match status" value="1"/>
</dbReference>
<dbReference type="CDD" id="cd11326">
    <property type="entry name" value="AmyAc_Glg_debranch"/>
    <property type="match status" value="1"/>
</dbReference>
<comment type="similarity">
    <text evidence="1">Belongs to the glycosyl hydrolase 13 family.</text>
</comment>
<dbReference type="InterPro" id="IPR004193">
    <property type="entry name" value="Glyco_hydro_13_N"/>
</dbReference>
<dbReference type="SUPFAM" id="SSF51011">
    <property type="entry name" value="Glycosyl hydrolase domain"/>
    <property type="match status" value="1"/>
</dbReference>
<sequence>MSTDGQGGLVLRIALVGRADGEISLDKQYVISQGHCRKLGATIEEGGVNFAVYCPAASVIELLLFKDVDDPNPSVITLSSALYRSVYYWHVFVPGLKAGQVYAWRVREAIRNYKSRTSHVEIGKVLIDPYGKRVLFPKDYKRMQGNDEAENLRTAARSMVVDTSTYDWGIECSPRHPLNKTVIYEMHVKGFTADPSSGVAEELRGTYRGLIEKIPYLVDLGITAVELLPIYQYDKYDALPGKENYWGYSPMSFFAVHEAYSSDKSMMGPLDEFRDMVKALHRNGIEVILDVVYNHTSEGDANGPCYCYKGYDKRSYYIMNEQGDYYNYSGCGNTLNANNAVVRAMILESLIFWKEEMHVDGFRFDLASILARDANGTPLPNAPALLDIDNNVRLADAKIIAEPWDAGGLYQLGNIAGSKWREWNGQFRDDVRSFMRGDNGAIKKFVLRLIGSPDIYNEREIDPQKSINFITCHDGFTLHDLVTYAYKHNFDNGEMGRDGNDNNYSANYGYEGESDDEKLNNLRLRQCKNMIALTVLSMGTPMLLMGDEILRTQKGNNNAYCQDNELSYMNWNFTPEQQEMLFFTRQMIRRRTIRVRSSTNHRHRDYSMLDKVLRNTRIQWHGVKPFQPDWSDYSHSIGLMAYWGTYSIYAYVFVNAYWEDLEIELPPLPRNAKRHWYLLVNTSDRYPDDVVNIFAMPRYSAGTQLKVAARSLVILISPAF</sequence>
<dbReference type="CDD" id="cd02856">
    <property type="entry name" value="E_set_GDE_Isoamylase_N"/>
    <property type="match status" value="1"/>
</dbReference>
<name>A0A948THL8_9GAMM</name>
<evidence type="ECO:0000313" key="4">
    <source>
        <dbReference type="EMBL" id="MBU3845181.1"/>
    </source>
</evidence>
<dbReference type="SUPFAM" id="SSF51445">
    <property type="entry name" value="(Trans)glycosidases"/>
    <property type="match status" value="1"/>
</dbReference>
<dbReference type="InterPro" id="IPR013783">
    <property type="entry name" value="Ig-like_fold"/>
</dbReference>
<dbReference type="GO" id="GO:0004553">
    <property type="term" value="F:hydrolase activity, hydrolyzing O-glycosyl compounds"/>
    <property type="evidence" value="ECO:0007669"/>
    <property type="project" value="InterPro"/>
</dbReference>
<dbReference type="InterPro" id="IPR014756">
    <property type="entry name" value="Ig_E-set"/>
</dbReference>
<evidence type="ECO:0000256" key="1">
    <source>
        <dbReference type="ARBA" id="ARBA00008061"/>
    </source>
</evidence>
<dbReference type="Gene3D" id="3.20.20.80">
    <property type="entry name" value="Glycosidases"/>
    <property type="match status" value="1"/>
</dbReference>
<dbReference type="InterPro" id="IPR013780">
    <property type="entry name" value="Glyco_hydro_b"/>
</dbReference>
<dbReference type="GO" id="GO:0005975">
    <property type="term" value="P:carbohydrate metabolic process"/>
    <property type="evidence" value="ECO:0007669"/>
    <property type="project" value="InterPro"/>
</dbReference>
<dbReference type="InterPro" id="IPR006047">
    <property type="entry name" value="GH13_cat_dom"/>
</dbReference>
<dbReference type="EMBL" id="JAHLFE010000208">
    <property type="protein sequence ID" value="MBU3845181.1"/>
    <property type="molecule type" value="Genomic_DNA"/>
</dbReference>
<dbReference type="AlphaFoldDB" id="A0A948THL8"/>